<organism evidence="3 4">
    <name type="scientific">Ruegeria phage vB_RpoP-V13</name>
    <dbReference type="NCBI Taxonomy" id="2218612"/>
    <lineage>
        <taxon>Viruses</taxon>
        <taxon>Duplodnaviria</taxon>
        <taxon>Heunggongvirae</taxon>
        <taxon>Uroviricota</taxon>
        <taxon>Caudoviricetes</taxon>
        <taxon>Schitoviridae</taxon>
        <taxon>Rhodovirinae</taxon>
        <taxon>Pomeroyivirus</taxon>
        <taxon>Pomeroyivirus V13</taxon>
    </lineage>
</organism>
<feature type="transmembrane region" description="Helical" evidence="2">
    <location>
        <begin position="717"/>
        <end position="738"/>
    </location>
</feature>
<name>A0A2Z4QHN9_9CAUD</name>
<feature type="transmembrane region" description="Helical" evidence="2">
    <location>
        <begin position="795"/>
        <end position="815"/>
    </location>
</feature>
<keyword evidence="2" id="KW-1133">Transmembrane helix</keyword>
<keyword evidence="4" id="KW-1185">Reference proteome</keyword>
<accession>A0A2Z4QHN9</accession>
<proteinExistence type="predicted"/>
<gene>
    <name evidence="3" type="ORF">vBRpoPV13_57</name>
</gene>
<dbReference type="Proteomes" id="UP000250784">
    <property type="component" value="Segment"/>
</dbReference>
<evidence type="ECO:0000256" key="1">
    <source>
        <dbReference type="SAM" id="Coils"/>
    </source>
</evidence>
<evidence type="ECO:0000256" key="2">
    <source>
        <dbReference type="SAM" id="Phobius"/>
    </source>
</evidence>
<sequence length="934" mass="102402">MGLFSTKYIINVSSTAYNMAGDENDRPNFIKGSIFGSIISDSPSLADDLIGSHFNGPGMKQRQFFRYANQKNLSGMPSATILNNVSIDISVVEGEITVSPSPAGLILTAFSAEVNDGDPQIWIEKWILENHPTRIDEAWVGDYSPDTDAFSVEFPNNDFFSWANDGTFGPVFDTGKRYIVAKYIETLEDSEDAVVEGTPTTGVLTLPDLTNFTQESDTETFTPVTLQRTRTTIYSYNNGDPDETFEDAVDADVSANLSTAEEVWKKEIIVDSSGIQVHGQRQWWYLTGTDTVGTGYVDVVVTETDLGGGVIRTETATTTGEQVVPSWTTQYDTQEIYSGEVVGNEQVFIYEVGTGNATLDALVDEVDASSFQEFFPFMPIRINNVSITDDIYANVDNTATETDPELINSPPYGNGLYPEMSKAYRRAYQNKSFAALVDKVEDNESIDDIDYAYLMWGCSLNTKENACKKYIYKFFEQMATFQVAGSSGVMADMQAQVDAYDAALTAINDWESTLSSTYDELWDTLPPKPTLPKITPPATNTIRLNDDTLGFDIRLQWIDVTVEQFAGTYDSETGALEAPGKNDLEFAVGADFTWTERQTYNDRDGGYTQNFQRSIPSMVIYWQVSVDDPSVGTTAAYRKMTIWGLTHYNYIYGGKAVVITSKEALEDTDESGFIVPLHYPTMSEMGIVDYTQMSTANAWILFNSYTITKQRWYQRGIFKILLVILIIVIAVVAFPGAFAAGGGILGGNLAVGAALGLTGTAALVAGVVANYIASMIISQLLSIVGTALFGEKWGAVFAAIAGFALGAAISGVNIFSAEGLLGLGNAIANGYAGWVQGDIAEMQQDLEADREAYEEEMDRIQELLDALGGNDLNFNPIFLTDYGKRGNGRGTKGYIPETADEFIRRTTMTGSDIVELTHAMVYDFVPVQTTLPRN</sequence>
<reference evidence="3 4" key="1">
    <citation type="submission" date="2018-03" db="EMBL/GenBank/DDBJ databases">
        <title>Diverse roseophage infecting Ruegeria pomeroyi DSS-3.</title>
        <authorList>
            <person name="Zhan Y."/>
            <person name="Chen F."/>
            <person name="Wommack E."/>
            <person name="Nasko D."/>
        </authorList>
    </citation>
    <scope>NUCLEOTIDE SEQUENCE [LARGE SCALE GENOMIC DNA]</scope>
</reference>
<evidence type="ECO:0000313" key="4">
    <source>
        <dbReference type="Proteomes" id="UP000250784"/>
    </source>
</evidence>
<dbReference type="EMBL" id="MH015256">
    <property type="protein sequence ID" value="AWY09414.1"/>
    <property type="molecule type" value="Genomic_DNA"/>
</dbReference>
<keyword evidence="2" id="KW-0812">Transmembrane</keyword>
<protein>
    <submittedName>
        <fullName evidence="3">Uncharacterized protein</fullName>
    </submittedName>
</protein>
<feature type="coiled-coil region" evidence="1">
    <location>
        <begin position="839"/>
        <end position="870"/>
    </location>
</feature>
<keyword evidence="2" id="KW-0472">Membrane</keyword>
<keyword evidence="1" id="KW-0175">Coiled coil</keyword>
<evidence type="ECO:0000313" key="3">
    <source>
        <dbReference type="EMBL" id="AWY09414.1"/>
    </source>
</evidence>
<feature type="transmembrane region" description="Helical" evidence="2">
    <location>
        <begin position="744"/>
        <end position="764"/>
    </location>
</feature>